<protein>
    <recommendedName>
        <fullName evidence="1">Aminoglycoside phosphotransferase domain-containing protein</fullName>
    </recommendedName>
</protein>
<reference evidence="2" key="1">
    <citation type="submission" date="2022-07" db="EMBL/GenBank/DDBJ databases">
        <title>Fungi with potential for degradation of polypropylene.</title>
        <authorList>
            <person name="Gostincar C."/>
        </authorList>
    </citation>
    <scope>NUCLEOTIDE SEQUENCE</scope>
    <source>
        <strain evidence="2">EXF-13287</strain>
    </source>
</reference>
<name>A0AA38VXG1_9PEZI</name>
<keyword evidence="3" id="KW-1185">Reference proteome</keyword>
<feature type="domain" description="Aminoglycoside phosphotransferase" evidence="1">
    <location>
        <begin position="227"/>
        <end position="302"/>
    </location>
</feature>
<gene>
    <name evidence="2" type="ORF">NKR19_g4165</name>
</gene>
<sequence>MEELASDKKGVIADEGDFLKITEEYFTSYFQAMTPWVNRLRRKVFPNGERWKKPNPELYSSMKEILREAQKDLKASSPIASANCPKVTSVDGVEDAATGATASCQELQRAMSSTCTADMRAAPSPTQTTPPAPTATCITSRTAQTRSPLLPRADAVTDRLLGQRGRLRRLGAGEVRLHEQGAGGDSERLLLLGLYCGWVFCASAWYNRPTSMPPSSNTSIQLNYSSQLERLVKRLPERFQSPKERLRSQLPPFFRRDYPMVINHWDLLENNIHADAQTGHLTGILDWHEAKVGPIGIQFWGLENLLGFRTERGIRFHTKHLELRRLFWETLYALYMSFLLSENAASAPVTAGRLSYRFSHTYITCVFSDGRVGTIHILFDRISA</sequence>
<organism evidence="2 3">
    <name type="scientific">Coniochaeta hoffmannii</name>
    <dbReference type="NCBI Taxonomy" id="91930"/>
    <lineage>
        <taxon>Eukaryota</taxon>
        <taxon>Fungi</taxon>
        <taxon>Dikarya</taxon>
        <taxon>Ascomycota</taxon>
        <taxon>Pezizomycotina</taxon>
        <taxon>Sordariomycetes</taxon>
        <taxon>Sordariomycetidae</taxon>
        <taxon>Coniochaetales</taxon>
        <taxon>Coniochaetaceae</taxon>
        <taxon>Coniochaeta</taxon>
    </lineage>
</organism>
<dbReference type="Proteomes" id="UP001174691">
    <property type="component" value="Unassembled WGS sequence"/>
</dbReference>
<evidence type="ECO:0000259" key="1">
    <source>
        <dbReference type="Pfam" id="PF01636"/>
    </source>
</evidence>
<dbReference type="Gene3D" id="3.90.1200.10">
    <property type="match status" value="1"/>
</dbReference>
<accession>A0AA38VXG1</accession>
<evidence type="ECO:0000313" key="3">
    <source>
        <dbReference type="Proteomes" id="UP001174691"/>
    </source>
</evidence>
<dbReference type="InterPro" id="IPR002575">
    <property type="entry name" value="Aminoglycoside_PTrfase"/>
</dbReference>
<dbReference type="AlphaFoldDB" id="A0AA38VXG1"/>
<dbReference type="InterPro" id="IPR011009">
    <property type="entry name" value="Kinase-like_dom_sf"/>
</dbReference>
<proteinExistence type="predicted"/>
<comment type="caution">
    <text evidence="2">The sequence shown here is derived from an EMBL/GenBank/DDBJ whole genome shotgun (WGS) entry which is preliminary data.</text>
</comment>
<dbReference type="Pfam" id="PF01636">
    <property type="entry name" value="APH"/>
    <property type="match status" value="1"/>
</dbReference>
<evidence type="ECO:0000313" key="2">
    <source>
        <dbReference type="EMBL" id="KAJ9156833.1"/>
    </source>
</evidence>
<dbReference type="SUPFAM" id="SSF56112">
    <property type="entry name" value="Protein kinase-like (PK-like)"/>
    <property type="match status" value="1"/>
</dbReference>
<dbReference type="EMBL" id="JANBVN010000050">
    <property type="protein sequence ID" value="KAJ9156833.1"/>
    <property type="molecule type" value="Genomic_DNA"/>
</dbReference>